<comment type="caution">
    <text evidence="1">The sequence shown here is derived from an EMBL/GenBank/DDBJ whole genome shotgun (WGS) entry which is preliminary data.</text>
</comment>
<name>A0ACC7NS25_9BACL</name>
<dbReference type="EMBL" id="JBJURJ010000002">
    <property type="protein sequence ID" value="MFM9327383.1"/>
    <property type="molecule type" value="Genomic_DNA"/>
</dbReference>
<gene>
    <name evidence="1" type="ORF">ACI1P1_03620</name>
</gene>
<protein>
    <submittedName>
        <fullName evidence="1">LysR family transcriptional regulator</fullName>
    </submittedName>
</protein>
<proteinExistence type="predicted"/>
<accession>A0ACC7NS25</accession>
<reference evidence="1" key="1">
    <citation type="submission" date="2024-12" db="EMBL/GenBank/DDBJ databases">
        <authorList>
            <person name="Wu N."/>
        </authorList>
    </citation>
    <scope>NUCLEOTIDE SEQUENCE</scope>
    <source>
        <strain evidence="1">P15</strain>
    </source>
</reference>
<evidence type="ECO:0000313" key="2">
    <source>
        <dbReference type="Proteomes" id="UP001631969"/>
    </source>
</evidence>
<dbReference type="Proteomes" id="UP001631969">
    <property type="component" value="Unassembled WGS sequence"/>
</dbReference>
<sequence>MQNNLDIFAVVVEQESLNKASRVLNLSQPALSRKIMHLEEEMGVALFERRGKRLELTRAGRICYDYALRMREMTAEFETRLRPFISPEMPSSITIGASLTTLQSSLPEIISLFNKDHPQTDIQAITGKTHEIVELVRENKADFGLVASVIDHPRLECYPLFDDHLSLVLPAGHPYLSRTDLTMKDLHQLPMILFSKGTWYRVLMDELFEQHDAYPNVKMEIDSFEAILRLGSVLGCATLLPASYLERTLGGGSSEMKAIQLPELLAAIRTTSLILNTEGSVQTAVHAFVARAQEFYRAEGNRRVDGQK</sequence>
<evidence type="ECO:0000313" key="1">
    <source>
        <dbReference type="EMBL" id="MFM9327383.1"/>
    </source>
</evidence>
<organism evidence="1 2">
    <name type="scientific">Paenibacillus mesotrionivorans</name>
    <dbReference type="NCBI Taxonomy" id="3160968"/>
    <lineage>
        <taxon>Bacteria</taxon>
        <taxon>Bacillati</taxon>
        <taxon>Bacillota</taxon>
        <taxon>Bacilli</taxon>
        <taxon>Bacillales</taxon>
        <taxon>Paenibacillaceae</taxon>
        <taxon>Paenibacillus</taxon>
    </lineage>
</organism>
<keyword evidence="2" id="KW-1185">Reference proteome</keyword>